<gene>
    <name evidence="10" type="ORF">IV501_12310</name>
</gene>
<organism evidence="10 11">
    <name type="scientific">Lacisediminihabitans changchengi</name>
    <dbReference type="NCBI Taxonomy" id="2787634"/>
    <lineage>
        <taxon>Bacteria</taxon>
        <taxon>Bacillati</taxon>
        <taxon>Actinomycetota</taxon>
        <taxon>Actinomycetes</taxon>
        <taxon>Micrococcales</taxon>
        <taxon>Microbacteriaceae</taxon>
        <taxon>Lacisediminihabitans</taxon>
    </lineage>
</organism>
<dbReference type="PRINTS" id="PR00812">
    <property type="entry name" value="BCTERIALGSPF"/>
</dbReference>
<feature type="transmembrane region" description="Helical" evidence="8">
    <location>
        <begin position="136"/>
        <end position="165"/>
    </location>
</feature>
<accession>A0A934W3Z8</accession>
<dbReference type="EMBL" id="JAEPES010000004">
    <property type="protein sequence ID" value="MBK4348421.1"/>
    <property type="molecule type" value="Genomic_DNA"/>
</dbReference>
<feature type="transmembrane region" description="Helical" evidence="8">
    <location>
        <begin position="342"/>
        <end position="366"/>
    </location>
</feature>
<evidence type="ECO:0000256" key="6">
    <source>
        <dbReference type="ARBA" id="ARBA00022989"/>
    </source>
</evidence>
<evidence type="ECO:0000256" key="5">
    <source>
        <dbReference type="ARBA" id="ARBA00022692"/>
    </source>
</evidence>
<evidence type="ECO:0000256" key="4">
    <source>
        <dbReference type="ARBA" id="ARBA00022519"/>
    </source>
</evidence>
<keyword evidence="3" id="KW-1003">Cell membrane</keyword>
<evidence type="ECO:0000256" key="8">
    <source>
        <dbReference type="SAM" id="Phobius"/>
    </source>
</evidence>
<keyword evidence="11" id="KW-1185">Reference proteome</keyword>
<comment type="similarity">
    <text evidence="2">Belongs to the GSP F family.</text>
</comment>
<evidence type="ECO:0000256" key="2">
    <source>
        <dbReference type="ARBA" id="ARBA00005745"/>
    </source>
</evidence>
<keyword evidence="6 8" id="KW-1133">Transmembrane helix</keyword>
<protein>
    <submittedName>
        <fullName evidence="10">Type II secretion system F family protein</fullName>
    </submittedName>
</protein>
<name>A0A934W3Z8_9MICO</name>
<evidence type="ECO:0000256" key="3">
    <source>
        <dbReference type="ARBA" id="ARBA00022475"/>
    </source>
</evidence>
<comment type="caution">
    <text evidence="10">The sequence shown here is derived from an EMBL/GenBank/DDBJ whole genome shotgun (WGS) entry which is preliminary data.</text>
</comment>
<keyword evidence="7 8" id="KW-0472">Membrane</keyword>
<evidence type="ECO:0000256" key="1">
    <source>
        <dbReference type="ARBA" id="ARBA00004429"/>
    </source>
</evidence>
<dbReference type="Proteomes" id="UP000636458">
    <property type="component" value="Unassembled WGS sequence"/>
</dbReference>
<dbReference type="InterPro" id="IPR042094">
    <property type="entry name" value="T2SS_GspF_sf"/>
</dbReference>
<dbReference type="GO" id="GO:0005886">
    <property type="term" value="C:plasma membrane"/>
    <property type="evidence" value="ECO:0007669"/>
    <property type="project" value="UniProtKB-SubCell"/>
</dbReference>
<feature type="transmembrane region" description="Helical" evidence="8">
    <location>
        <begin position="185"/>
        <end position="204"/>
    </location>
</feature>
<dbReference type="Gene3D" id="1.20.81.30">
    <property type="entry name" value="Type II secretion system (T2SS), domain F"/>
    <property type="match status" value="2"/>
</dbReference>
<dbReference type="FunFam" id="1.20.81.30:FF:000001">
    <property type="entry name" value="Type II secretion system protein F"/>
    <property type="match status" value="2"/>
</dbReference>
<evidence type="ECO:0000259" key="9">
    <source>
        <dbReference type="Pfam" id="PF00482"/>
    </source>
</evidence>
<evidence type="ECO:0000313" key="10">
    <source>
        <dbReference type="EMBL" id="MBK4348421.1"/>
    </source>
</evidence>
<evidence type="ECO:0000313" key="11">
    <source>
        <dbReference type="Proteomes" id="UP000636458"/>
    </source>
</evidence>
<dbReference type="PANTHER" id="PTHR30012">
    <property type="entry name" value="GENERAL SECRETION PATHWAY PROTEIN"/>
    <property type="match status" value="1"/>
</dbReference>
<reference evidence="10" key="1">
    <citation type="submission" date="2021-01" db="EMBL/GenBank/DDBJ databases">
        <title>Lacisediminihabitans sp. nov. strain G11-30, isolated from Antarctic Soil.</title>
        <authorList>
            <person name="Li J."/>
        </authorList>
    </citation>
    <scope>NUCLEOTIDE SEQUENCE</scope>
    <source>
        <strain evidence="10">G11-30</strain>
    </source>
</reference>
<dbReference type="InterPro" id="IPR003004">
    <property type="entry name" value="GspF/PilC"/>
</dbReference>
<evidence type="ECO:0000256" key="7">
    <source>
        <dbReference type="ARBA" id="ARBA00023136"/>
    </source>
</evidence>
<comment type="subcellular location">
    <subcellularLocation>
        <location evidence="1">Cell inner membrane</location>
        <topology evidence="1">Multi-pass membrane protein</topology>
    </subcellularLocation>
</comment>
<keyword evidence="4" id="KW-0997">Cell inner membrane</keyword>
<feature type="domain" description="Type II secretion system protein GspF" evidence="9">
    <location>
        <begin position="37"/>
        <end position="159"/>
    </location>
</feature>
<dbReference type="InterPro" id="IPR018076">
    <property type="entry name" value="T2SS_GspF_dom"/>
</dbReference>
<feature type="domain" description="Type II secretion system protein GspF" evidence="9">
    <location>
        <begin position="239"/>
        <end position="361"/>
    </location>
</feature>
<sequence length="370" mass="39755">MGVSPTSISEAKDGTGLNMEISFLSKGVGLKDLAIMSRQMATMIAAGLSLLKTLTILASQTENKKLALTLAEVRSDIESGVSLSESFAKHPRIFPRLMIYLVRAGETGGFLDGALESIAANFESDVKLRATIKSALTYPVAVLIMAFVAVIAMLIFIVPVFQAMFTSLGGQLPIPTQILVTLSQNMIWIAPLLAVVLIGTSLWWKFNKDKEKVRSIFDPLRLKIPVFGGLFAKVAVARFTRNFAAMIGAGVPILQALNIVGETSGNWVIENALKKVQDSVRTGNSIAGPLAEQPIFPAMVVQMIAVGEDSGALETMLTKIADFYDEEVTATAEALTSLIEPLMIAVIGTIIGGMIVALYMPIFTIFNQIK</sequence>
<dbReference type="AlphaFoldDB" id="A0A934W3Z8"/>
<keyword evidence="5 8" id="KW-0812">Transmembrane</keyword>
<dbReference type="PANTHER" id="PTHR30012:SF0">
    <property type="entry name" value="TYPE II SECRETION SYSTEM PROTEIN F-RELATED"/>
    <property type="match status" value="1"/>
</dbReference>
<proteinExistence type="inferred from homology"/>
<dbReference type="Pfam" id="PF00482">
    <property type="entry name" value="T2SSF"/>
    <property type="match status" value="2"/>
</dbReference>